<name>A0A1I3UDY6_9BURK</name>
<dbReference type="EMBL" id="FOQU01000011">
    <property type="protein sequence ID" value="SFJ79987.1"/>
    <property type="molecule type" value="Genomic_DNA"/>
</dbReference>
<keyword evidence="2" id="KW-1185">Reference proteome</keyword>
<evidence type="ECO:0000313" key="1">
    <source>
        <dbReference type="EMBL" id="SFJ79987.1"/>
    </source>
</evidence>
<dbReference type="AlphaFoldDB" id="A0A1I3UDY6"/>
<gene>
    <name evidence="1" type="ORF">SAMN05192543_11176</name>
</gene>
<evidence type="ECO:0000313" key="2">
    <source>
        <dbReference type="Proteomes" id="UP000199548"/>
    </source>
</evidence>
<organism evidence="1 2">
    <name type="scientific">Paraburkholderia megapolitana</name>
    <dbReference type="NCBI Taxonomy" id="420953"/>
    <lineage>
        <taxon>Bacteria</taxon>
        <taxon>Pseudomonadati</taxon>
        <taxon>Pseudomonadota</taxon>
        <taxon>Betaproteobacteria</taxon>
        <taxon>Burkholderiales</taxon>
        <taxon>Burkholderiaceae</taxon>
        <taxon>Paraburkholderia</taxon>
    </lineage>
</organism>
<proteinExistence type="predicted"/>
<accession>A0A1I3UDY6</accession>
<protein>
    <submittedName>
        <fullName evidence="1">Uncharacterized protein</fullName>
    </submittedName>
</protein>
<reference evidence="1 2" key="1">
    <citation type="submission" date="2016-10" db="EMBL/GenBank/DDBJ databases">
        <authorList>
            <person name="de Groot N.N."/>
        </authorList>
    </citation>
    <scope>NUCLEOTIDE SEQUENCE [LARGE SCALE GENOMIC DNA]</scope>
    <source>
        <strain evidence="1 2">LMG 23650</strain>
    </source>
</reference>
<sequence>MSILVMAPQVFMLIVAKREIETFFNSTLRRRQGKFVDFI</sequence>
<dbReference type="Proteomes" id="UP000199548">
    <property type="component" value="Unassembled WGS sequence"/>
</dbReference>